<dbReference type="EMBL" id="VSSQ01027307">
    <property type="protein sequence ID" value="MPM76481.1"/>
    <property type="molecule type" value="Genomic_DNA"/>
</dbReference>
<gene>
    <name evidence="2" type="ORF">SDC9_123479</name>
</gene>
<dbReference type="AlphaFoldDB" id="A0A645CHS7"/>
<accession>A0A645CHS7</accession>
<name>A0A645CHS7_9ZZZZ</name>
<evidence type="ECO:0000256" key="1">
    <source>
        <dbReference type="SAM" id="Phobius"/>
    </source>
</evidence>
<dbReference type="PANTHER" id="PTHR39174">
    <property type="entry name" value="INNER MEMBRANE PROTEIN-RELATED"/>
    <property type="match status" value="1"/>
</dbReference>
<dbReference type="Pfam" id="PF06196">
    <property type="entry name" value="DUF997"/>
    <property type="match status" value="1"/>
</dbReference>
<comment type="caution">
    <text evidence="2">The sequence shown here is derived from an EMBL/GenBank/DDBJ whole genome shotgun (WGS) entry which is preliminary data.</text>
</comment>
<dbReference type="PANTHER" id="PTHR39174:SF1">
    <property type="entry name" value="INNER MEMBRANE PROTEIN"/>
    <property type="match status" value="1"/>
</dbReference>
<keyword evidence="1" id="KW-0812">Transmembrane</keyword>
<evidence type="ECO:0008006" key="3">
    <source>
        <dbReference type="Google" id="ProtNLM"/>
    </source>
</evidence>
<keyword evidence="1" id="KW-0472">Membrane</keyword>
<evidence type="ECO:0000313" key="2">
    <source>
        <dbReference type="EMBL" id="MPM76481.1"/>
    </source>
</evidence>
<keyword evidence="1" id="KW-1133">Transmembrane helix</keyword>
<sequence>MKKEEYYDTNYDFKEIEMDERFIICEKEMKLVFIIQILFTVLSVAAAYLLGRGNPEDYTYIMGLPAWWFAVISISLIFLGIVIYITKFILVDMDLGDEGTIEEKVKTKI</sequence>
<feature type="transmembrane region" description="Helical" evidence="1">
    <location>
        <begin position="66"/>
        <end position="85"/>
    </location>
</feature>
<dbReference type="InterPro" id="IPR010398">
    <property type="entry name" value="DUF997"/>
</dbReference>
<organism evidence="2">
    <name type="scientific">bioreactor metagenome</name>
    <dbReference type="NCBI Taxonomy" id="1076179"/>
    <lineage>
        <taxon>unclassified sequences</taxon>
        <taxon>metagenomes</taxon>
        <taxon>ecological metagenomes</taxon>
    </lineage>
</organism>
<proteinExistence type="predicted"/>
<feature type="transmembrane region" description="Helical" evidence="1">
    <location>
        <begin position="31"/>
        <end position="51"/>
    </location>
</feature>
<reference evidence="2" key="1">
    <citation type="submission" date="2019-08" db="EMBL/GenBank/DDBJ databases">
        <authorList>
            <person name="Kucharzyk K."/>
            <person name="Murdoch R.W."/>
            <person name="Higgins S."/>
            <person name="Loffler F."/>
        </authorList>
    </citation>
    <scope>NUCLEOTIDE SEQUENCE</scope>
</reference>
<protein>
    <recommendedName>
        <fullName evidence="3">Membrane protein YhdT</fullName>
    </recommendedName>
</protein>